<dbReference type="SUPFAM" id="SSF109604">
    <property type="entry name" value="HD-domain/PDEase-like"/>
    <property type="match status" value="1"/>
</dbReference>
<feature type="binding site" evidence="4">
    <location>
        <position position="285"/>
    </location>
    <ligand>
        <name>Zn(2+)</name>
        <dbReference type="ChEBI" id="CHEBI:29105"/>
        <label>1</label>
    </ligand>
</feature>
<proteinExistence type="inferred from homology"/>
<evidence type="ECO:0000259" key="7">
    <source>
        <dbReference type="PROSITE" id="PS51845"/>
    </source>
</evidence>
<dbReference type="EMBL" id="CAKKNE010000001">
    <property type="protein sequence ID" value="CAH0366673.1"/>
    <property type="molecule type" value="Genomic_DNA"/>
</dbReference>
<dbReference type="OrthoDB" id="432756at2759"/>
<evidence type="ECO:0000256" key="4">
    <source>
        <dbReference type="PIRSR" id="PIRSR623088-3"/>
    </source>
</evidence>
<feature type="compositionally biased region" description="Basic and acidic residues" evidence="6">
    <location>
        <begin position="56"/>
        <end position="67"/>
    </location>
</feature>
<evidence type="ECO:0000313" key="9">
    <source>
        <dbReference type="EMBL" id="CAH0366673.1"/>
    </source>
</evidence>
<dbReference type="InterPro" id="IPR036971">
    <property type="entry name" value="PDEase_catalytic_dom_sf"/>
</dbReference>
<dbReference type="EC" id="3.1.4.-" evidence="5"/>
<dbReference type="Gene3D" id="1.10.1300.10">
    <property type="entry name" value="3'5'-cyclic nucleotide phosphodiesterase, catalytic domain"/>
    <property type="match status" value="1"/>
</dbReference>
<feature type="binding site" evidence="4">
    <location>
        <position position="389"/>
    </location>
    <ligand>
        <name>Zn(2+)</name>
        <dbReference type="ChEBI" id="CHEBI:29105"/>
        <label>1</label>
    </ligand>
</feature>
<dbReference type="PANTHER" id="PTHR11347">
    <property type="entry name" value="CYCLIC NUCLEOTIDE PHOSPHODIESTERASE"/>
    <property type="match status" value="1"/>
</dbReference>
<evidence type="ECO:0000256" key="2">
    <source>
        <dbReference type="ARBA" id="ARBA00022801"/>
    </source>
</evidence>
<dbReference type="GO" id="GO:0046872">
    <property type="term" value="F:metal ion binding"/>
    <property type="evidence" value="ECO:0007669"/>
    <property type="project" value="UniProtKB-KW"/>
</dbReference>
<feature type="domain" description="PDEase" evidence="7">
    <location>
        <begin position="163"/>
        <end position="496"/>
    </location>
</feature>
<feature type="region of interest" description="Disordered" evidence="6">
    <location>
        <begin position="54"/>
        <end position="132"/>
    </location>
</feature>
<dbReference type="SMART" id="SM00471">
    <property type="entry name" value="HDc"/>
    <property type="match status" value="1"/>
</dbReference>
<evidence type="ECO:0000256" key="5">
    <source>
        <dbReference type="RuleBase" id="RU363067"/>
    </source>
</evidence>
<feature type="compositionally biased region" description="Low complexity" evidence="6">
    <location>
        <begin position="94"/>
        <end position="116"/>
    </location>
</feature>
<accession>A0A7S3ZQ13</accession>
<dbReference type="InterPro" id="IPR023174">
    <property type="entry name" value="PDEase_CS"/>
</dbReference>
<dbReference type="PROSITE" id="PS51845">
    <property type="entry name" value="PDEASE_I_2"/>
    <property type="match status" value="1"/>
</dbReference>
<evidence type="ECO:0000313" key="10">
    <source>
        <dbReference type="Proteomes" id="UP000789595"/>
    </source>
</evidence>
<dbReference type="Proteomes" id="UP000789595">
    <property type="component" value="Unassembled WGS sequence"/>
</dbReference>
<dbReference type="GO" id="GO:0004114">
    <property type="term" value="F:3',5'-cyclic-nucleotide phosphodiesterase activity"/>
    <property type="evidence" value="ECO:0007669"/>
    <property type="project" value="InterPro"/>
</dbReference>
<dbReference type="InterPro" id="IPR023088">
    <property type="entry name" value="PDEase"/>
</dbReference>
<feature type="active site" description="Proton donor" evidence="3">
    <location>
        <position position="245"/>
    </location>
</feature>
<dbReference type="PROSITE" id="PS00126">
    <property type="entry name" value="PDEASE_I_1"/>
    <property type="match status" value="1"/>
</dbReference>
<dbReference type="GO" id="GO:0007165">
    <property type="term" value="P:signal transduction"/>
    <property type="evidence" value="ECO:0007669"/>
    <property type="project" value="InterPro"/>
</dbReference>
<comment type="cofactor">
    <cofactor evidence="5">
        <name>a divalent metal cation</name>
        <dbReference type="ChEBI" id="CHEBI:60240"/>
    </cofactor>
    <text evidence="5">Binds 2 divalent metal cations per subunit. Site 1 may preferentially bind zinc ions, while site 2 has a preference for magnesium and/or manganese ions.</text>
</comment>
<dbReference type="InterPro" id="IPR002073">
    <property type="entry name" value="PDEase_catalytic_dom"/>
</dbReference>
<organism evidence="8">
    <name type="scientific">Pelagomonas calceolata</name>
    <dbReference type="NCBI Taxonomy" id="35677"/>
    <lineage>
        <taxon>Eukaryota</taxon>
        <taxon>Sar</taxon>
        <taxon>Stramenopiles</taxon>
        <taxon>Ochrophyta</taxon>
        <taxon>Pelagophyceae</taxon>
        <taxon>Pelagomonadales</taxon>
        <taxon>Pelagomonadaceae</taxon>
        <taxon>Pelagomonas</taxon>
    </lineage>
</organism>
<protein>
    <recommendedName>
        <fullName evidence="5">Phosphodiesterase</fullName>
        <ecNumber evidence="5">3.1.4.-</ecNumber>
    </recommendedName>
</protein>
<feature type="region of interest" description="Disordered" evidence="6">
    <location>
        <begin position="1"/>
        <end position="40"/>
    </location>
</feature>
<feature type="binding site" evidence="4">
    <location>
        <position position="249"/>
    </location>
    <ligand>
        <name>Zn(2+)</name>
        <dbReference type="ChEBI" id="CHEBI:29105"/>
        <label>1</label>
    </ligand>
</feature>
<dbReference type="Pfam" id="PF00233">
    <property type="entry name" value="PDEase_I"/>
    <property type="match status" value="1"/>
</dbReference>
<name>A0A7S3ZQ13_9STRA</name>
<dbReference type="AlphaFoldDB" id="A0A7S3ZQ13"/>
<dbReference type="EMBL" id="HBIW01006684">
    <property type="protein sequence ID" value="CAE0690142.1"/>
    <property type="molecule type" value="Transcribed_RNA"/>
</dbReference>
<dbReference type="InterPro" id="IPR003607">
    <property type="entry name" value="HD/PDEase_dom"/>
</dbReference>
<dbReference type="CDD" id="cd00077">
    <property type="entry name" value="HDc"/>
    <property type="match status" value="1"/>
</dbReference>
<evidence type="ECO:0000256" key="6">
    <source>
        <dbReference type="SAM" id="MobiDB-lite"/>
    </source>
</evidence>
<keyword evidence="2 5" id="KW-0378">Hydrolase</keyword>
<keyword evidence="10" id="KW-1185">Reference proteome</keyword>
<gene>
    <name evidence="8" type="ORF">PCAL00307_LOCUS5577</name>
    <name evidence="9" type="ORF">PECAL_1P31790</name>
</gene>
<comment type="similarity">
    <text evidence="5">Belongs to the cyclic nucleotide phosphodiesterase family.</text>
</comment>
<keyword evidence="1 4" id="KW-0479">Metal-binding</keyword>
<sequence>MADGALMAAPSPPHQSTTPEQATHKTAVPPTPSRLKWFGSQITEDNLNVDYVSNSLREEDRKPEISQRPRPQPLSKLTSWLGWSRSTINDDESSQSSPKRSASPSFFKSFRRSQSPTHDDTSDKSSNTHGSQQDLELLAAQEAALEKAGGAAVEQGHKLQHYCRGPRPDACRSDRGKLDWYDFLADTELCTMHFDALEGTDAMKLNIVLRILENCKVPSTLKLSPATLKAFAGDVWQDMHPHPYHNFSHATDVAQSFYSILIATRLVKSLDAITVAASILAALCHDLDHPGYTNQYQENERTEFWLRHKESCLENHHYERFERLLQIHNITTSLDRIKFLGKRMILATDMKQHDRIMSEIREKISKGDDLLADDASVALLLGLILKCADISNQARPRHVAAKWNDRVYQEFYREGDQDRKRGRQVLNLHDRHKNDTNSSSVGFIGFVVVPLYKLLGKAILEVENKHQVGLRTRIVDECLVVLNANKERYAKIANGEQVDAPPVHVVEDVETPPGINGEHQQNSVKFFNYRAGHATPQEGVEAHFRAREGGREDEPVRRTPSPIVEIAARSAASIRSSLRLIRPPSRESLVFFAEEAARAEAEAS</sequence>
<dbReference type="PRINTS" id="PR00387">
    <property type="entry name" value="PDIESTERASE1"/>
</dbReference>
<feature type="binding site" evidence="4">
    <location>
        <position position="286"/>
    </location>
    <ligand>
        <name>Zn(2+)</name>
        <dbReference type="ChEBI" id="CHEBI:29105"/>
        <label>2</label>
    </ligand>
</feature>
<reference evidence="9" key="2">
    <citation type="submission" date="2021-11" db="EMBL/GenBank/DDBJ databases">
        <authorList>
            <consortium name="Genoscope - CEA"/>
            <person name="William W."/>
        </authorList>
    </citation>
    <scope>NUCLEOTIDE SEQUENCE</scope>
</reference>
<evidence type="ECO:0000256" key="1">
    <source>
        <dbReference type="ARBA" id="ARBA00022723"/>
    </source>
</evidence>
<evidence type="ECO:0000313" key="8">
    <source>
        <dbReference type="EMBL" id="CAE0690142.1"/>
    </source>
</evidence>
<reference evidence="8" key="1">
    <citation type="submission" date="2021-01" db="EMBL/GenBank/DDBJ databases">
        <authorList>
            <person name="Corre E."/>
            <person name="Pelletier E."/>
            <person name="Niang G."/>
            <person name="Scheremetjew M."/>
            <person name="Finn R."/>
            <person name="Kale V."/>
            <person name="Holt S."/>
            <person name="Cochrane G."/>
            <person name="Meng A."/>
            <person name="Brown T."/>
            <person name="Cohen L."/>
        </authorList>
    </citation>
    <scope>NUCLEOTIDE SEQUENCE</scope>
    <source>
        <strain evidence="8">CCMP1756</strain>
    </source>
</reference>
<feature type="binding site" evidence="4">
    <location>
        <position position="286"/>
    </location>
    <ligand>
        <name>Zn(2+)</name>
        <dbReference type="ChEBI" id="CHEBI:29105"/>
        <label>1</label>
    </ligand>
</feature>
<evidence type="ECO:0000256" key="3">
    <source>
        <dbReference type="PIRSR" id="PIRSR623088-1"/>
    </source>
</evidence>